<evidence type="ECO:0000256" key="3">
    <source>
        <dbReference type="ARBA" id="ARBA00012257"/>
    </source>
</evidence>
<dbReference type="EC" id="4.1.1.97" evidence="3"/>
<dbReference type="Proteomes" id="UP000553963">
    <property type="component" value="Unassembled WGS sequence"/>
</dbReference>
<keyword evidence="5" id="KW-0210">Decarboxylase</keyword>
<dbReference type="PANTHER" id="PTHR43466">
    <property type="entry name" value="2-OXO-4-HYDROXY-4-CARBOXY-5-UREIDOIMIDAZOLINE DECARBOXYLASE-RELATED"/>
    <property type="match status" value="1"/>
</dbReference>
<dbReference type="UniPathway" id="UPA00394">
    <property type="reaction ID" value="UER00652"/>
</dbReference>
<dbReference type="EMBL" id="JACIDS010000001">
    <property type="protein sequence ID" value="MBB3929567.1"/>
    <property type="molecule type" value="Genomic_DNA"/>
</dbReference>
<reference evidence="8 9" key="1">
    <citation type="submission" date="2020-08" db="EMBL/GenBank/DDBJ databases">
        <title>Genomic Encyclopedia of Type Strains, Phase IV (KMG-IV): sequencing the most valuable type-strain genomes for metagenomic binning, comparative biology and taxonomic classification.</title>
        <authorList>
            <person name="Goeker M."/>
        </authorList>
    </citation>
    <scope>NUCLEOTIDE SEQUENCE [LARGE SCALE GENOMIC DNA]</scope>
    <source>
        <strain evidence="8 9">DSM 25966</strain>
    </source>
</reference>
<dbReference type="AlphaFoldDB" id="A0A840AKJ8"/>
<dbReference type="GO" id="GO:0000255">
    <property type="term" value="P:allantoin metabolic process"/>
    <property type="evidence" value="ECO:0007669"/>
    <property type="project" value="InterPro"/>
</dbReference>
<dbReference type="InterPro" id="IPR018020">
    <property type="entry name" value="OHCU_decarboxylase"/>
</dbReference>
<evidence type="ECO:0000256" key="1">
    <source>
        <dbReference type="ARBA" id="ARBA00001163"/>
    </source>
</evidence>
<dbReference type="NCBIfam" id="TIGR03164">
    <property type="entry name" value="UHCUDC"/>
    <property type="match status" value="1"/>
</dbReference>
<dbReference type="GO" id="GO:0051997">
    <property type="term" value="F:2-oxo-4-hydroxy-4-carboxy-5-ureidoimidazoline decarboxylase activity"/>
    <property type="evidence" value="ECO:0007669"/>
    <property type="project" value="UniProtKB-EC"/>
</dbReference>
<keyword evidence="6 8" id="KW-0456">Lyase</keyword>
<dbReference type="SUPFAM" id="SSF158694">
    <property type="entry name" value="UraD-Like"/>
    <property type="match status" value="1"/>
</dbReference>
<gene>
    <name evidence="8" type="ORF">GGR25_000586</name>
</gene>
<evidence type="ECO:0000259" key="7">
    <source>
        <dbReference type="Pfam" id="PF09349"/>
    </source>
</evidence>
<feature type="domain" description="Oxo-4-hydroxy-4-carboxy-5-ureidoimidazoline decarboxylase" evidence="7">
    <location>
        <begin position="12"/>
        <end position="168"/>
    </location>
</feature>
<dbReference type="RefSeq" id="WP_210299783.1">
    <property type="nucleotide sequence ID" value="NZ_JACIDS010000001.1"/>
</dbReference>
<evidence type="ECO:0000256" key="4">
    <source>
        <dbReference type="ARBA" id="ARBA00022631"/>
    </source>
</evidence>
<dbReference type="Pfam" id="PF09349">
    <property type="entry name" value="OHCU_decarbox"/>
    <property type="match status" value="1"/>
</dbReference>
<proteinExistence type="predicted"/>
<evidence type="ECO:0000313" key="8">
    <source>
        <dbReference type="EMBL" id="MBB3929567.1"/>
    </source>
</evidence>
<comment type="pathway">
    <text evidence="2">Purine metabolism; urate degradation; (S)-allantoin from urate: step 3/3.</text>
</comment>
<organism evidence="8 9">
    <name type="scientific">Kaistia hirudinis</name>
    <dbReference type="NCBI Taxonomy" id="1293440"/>
    <lineage>
        <taxon>Bacteria</taxon>
        <taxon>Pseudomonadati</taxon>
        <taxon>Pseudomonadota</taxon>
        <taxon>Alphaproteobacteria</taxon>
        <taxon>Hyphomicrobiales</taxon>
        <taxon>Kaistiaceae</taxon>
        <taxon>Kaistia</taxon>
    </lineage>
</organism>
<comment type="catalytic activity">
    <reaction evidence="1">
        <text>5-hydroxy-2-oxo-4-ureido-2,5-dihydro-1H-imidazole-5-carboxylate + H(+) = (S)-allantoin + CO2</text>
        <dbReference type="Rhea" id="RHEA:26301"/>
        <dbReference type="ChEBI" id="CHEBI:15378"/>
        <dbReference type="ChEBI" id="CHEBI:15678"/>
        <dbReference type="ChEBI" id="CHEBI:16526"/>
        <dbReference type="ChEBI" id="CHEBI:58639"/>
        <dbReference type="EC" id="4.1.1.97"/>
    </reaction>
</comment>
<evidence type="ECO:0000256" key="6">
    <source>
        <dbReference type="ARBA" id="ARBA00023239"/>
    </source>
</evidence>
<dbReference type="InterPro" id="IPR017580">
    <property type="entry name" value="OHCU_decarboxylase-1"/>
</dbReference>
<evidence type="ECO:0000256" key="2">
    <source>
        <dbReference type="ARBA" id="ARBA00004754"/>
    </source>
</evidence>
<dbReference type="Gene3D" id="1.10.3330.10">
    <property type="entry name" value="Oxo-4-hydroxy-4-carboxy-5-ureidoimidazoline decarboxylase"/>
    <property type="match status" value="1"/>
</dbReference>
<evidence type="ECO:0000256" key="5">
    <source>
        <dbReference type="ARBA" id="ARBA00022793"/>
    </source>
</evidence>
<evidence type="ECO:0000313" key="9">
    <source>
        <dbReference type="Proteomes" id="UP000553963"/>
    </source>
</evidence>
<dbReference type="GO" id="GO:0019628">
    <property type="term" value="P:urate catabolic process"/>
    <property type="evidence" value="ECO:0007669"/>
    <property type="project" value="UniProtKB-UniPathway"/>
</dbReference>
<keyword evidence="9" id="KW-1185">Reference proteome</keyword>
<keyword evidence="4" id="KW-0659">Purine metabolism</keyword>
<protein>
    <recommendedName>
        <fullName evidence="3">2-oxo-4-hydroxy-4-carboxy-5-ureidoimidazoline decarboxylase</fullName>
        <ecNumber evidence="3">4.1.1.97</ecNumber>
    </recommendedName>
</protein>
<sequence length="173" mass="19042">MPNPPLTLDDVNRMDEAGFVASFGDIAEHSPWVARSAFAFAPFADHAALVAAFHRALREMDHAGQLALLREHPDLAGKAAIAGELAPESYNEQSGAGLDRMTAEEYALFTDLNTRYRARHGIPFIRAVKGSTKAQIIAAFQERLPNAPEVEFQTALGQVERILRFRLEDRVAS</sequence>
<dbReference type="GO" id="GO:0006144">
    <property type="term" value="P:purine nucleobase metabolic process"/>
    <property type="evidence" value="ECO:0007669"/>
    <property type="project" value="UniProtKB-KW"/>
</dbReference>
<name>A0A840AKJ8_9HYPH</name>
<comment type="caution">
    <text evidence="8">The sequence shown here is derived from an EMBL/GenBank/DDBJ whole genome shotgun (WGS) entry which is preliminary data.</text>
</comment>
<dbReference type="PANTHER" id="PTHR43466:SF1">
    <property type="entry name" value="2-OXO-4-HYDROXY-4-CARBOXY-5-UREIDOIMIDAZOLINE DECARBOXYLASE-RELATED"/>
    <property type="match status" value="1"/>
</dbReference>
<dbReference type="InterPro" id="IPR036778">
    <property type="entry name" value="OHCU_decarboxylase_sf"/>
</dbReference>
<accession>A0A840AKJ8</accession>